<dbReference type="InterPro" id="IPR037895">
    <property type="entry name" value="NUDCD1"/>
</dbReference>
<dbReference type="GO" id="GO:0005634">
    <property type="term" value="C:nucleus"/>
    <property type="evidence" value="ECO:0007669"/>
    <property type="project" value="UniProtKB-SubCell"/>
</dbReference>
<dbReference type="InterPro" id="IPR007052">
    <property type="entry name" value="CS_dom"/>
</dbReference>
<protein>
    <recommendedName>
        <fullName evidence="3">NudC domain-containing protein 1</fullName>
    </recommendedName>
</protein>
<dbReference type="GeneID" id="28730261"/>
<keyword evidence="5" id="KW-0539">Nucleus</keyword>
<reference evidence="7 8" key="1">
    <citation type="submission" date="2015-07" db="EMBL/GenBank/DDBJ databases">
        <title>Draft Genome Sequence of Malassezia furfur CBS1878 and Malassezia pachydermatis CBS1879.</title>
        <authorList>
            <person name="Triana S."/>
            <person name="Ohm R."/>
            <person name="Gonzalez A."/>
            <person name="DeCock H."/>
            <person name="Restrepo S."/>
            <person name="Celis A."/>
        </authorList>
    </citation>
    <scope>NUCLEOTIDE SEQUENCE [LARGE SCALE GENOMIC DNA]</scope>
    <source>
        <strain evidence="7 8">CBS 1879</strain>
    </source>
</reference>
<dbReference type="SUPFAM" id="SSF49764">
    <property type="entry name" value="HSP20-like chaperones"/>
    <property type="match status" value="1"/>
</dbReference>
<evidence type="ECO:0000256" key="2">
    <source>
        <dbReference type="ARBA" id="ARBA00004496"/>
    </source>
</evidence>
<dbReference type="PROSITE" id="PS51203">
    <property type="entry name" value="CS"/>
    <property type="match status" value="1"/>
</dbReference>
<evidence type="ECO:0000259" key="6">
    <source>
        <dbReference type="PROSITE" id="PS51203"/>
    </source>
</evidence>
<dbReference type="PANTHER" id="PTHR21664">
    <property type="entry name" value="CHRONIC MYELOGENOUS LEUKEMIA TUMOR ANTIGEN 66"/>
    <property type="match status" value="1"/>
</dbReference>
<comment type="subcellular location">
    <subcellularLocation>
        <location evidence="2">Cytoplasm</location>
    </subcellularLocation>
    <subcellularLocation>
        <location evidence="1">Nucleus</location>
    </subcellularLocation>
</comment>
<dbReference type="EMBL" id="LGAV01000004">
    <property type="protein sequence ID" value="KOS14291.1"/>
    <property type="molecule type" value="Genomic_DNA"/>
</dbReference>
<dbReference type="RefSeq" id="XP_017991923.1">
    <property type="nucleotide sequence ID" value="XM_018138385.1"/>
</dbReference>
<name>A0A0M8MVA1_9BASI</name>
<accession>A0A0M8MVA1</accession>
<dbReference type="Proteomes" id="UP000037751">
    <property type="component" value="Unassembled WGS sequence"/>
</dbReference>
<proteinExistence type="predicted"/>
<feature type="domain" description="CS" evidence="6">
    <location>
        <begin position="258"/>
        <end position="375"/>
    </location>
</feature>
<sequence>MFRADRARLPPAFEAYRLVDSSEVQVHTYPLSEHANTYHSNAATTLGYKELKARARQEPLATSSGTVLAYVSEHNTVVFMRADDLYEPMLQCPLPPDMCTDGSEHMPSVYGLDDATWIVSGSDTFVWVLSLAMDESSVSYTSKLVSVPALVTPGTPLPWYVVHALRQDESIHMVLQRARRTSSDASTTTRMRTDFDLILLHATFESASAVSLRWHVCCDEPCTWLDSDGPTYLIGSEAPLRTPSAPATAETIHDMPPFEAAPYAWSQTPDTVMLVWTLPLSIPKQAVRAHFSRKGLSLSLATEAMSASITEENASAPALSPAETAIRAGTYQSRALWADIDVDGSIWMYETTPSHVLLTLHLAKAHEGTRWVQVFSDEDGVLETLDPSDLMAMMEGTQKYAQDAMPRSSLLHEAMDEDDMAVGTTWHISMVYGDGRIETAKETVTFLAKAAPGLRDQAVLLQHDVDAHVFVPPKPVQLSAWQHTASLPGMAYVLASKREAHPVYMVRMHDTTYVLAVEPRHMPPALSTGSVMYMYTLGAPTSTHPTHGQCRVLPLGDASTGPVLGVSVTRWGQVVCLCSSALLVVSQVWPSVSPSTAAAERL</sequence>
<dbReference type="STRING" id="77020.A0A0M8MVA1"/>
<dbReference type="InterPro" id="IPR008978">
    <property type="entry name" value="HSP20-like_chaperone"/>
</dbReference>
<dbReference type="AlphaFoldDB" id="A0A0M8MVA1"/>
<gene>
    <name evidence="7" type="ORF">Malapachy_3926</name>
</gene>
<dbReference type="VEuPathDB" id="FungiDB:Malapachy_3926"/>
<keyword evidence="4" id="KW-0963">Cytoplasm</keyword>
<evidence type="ECO:0000256" key="5">
    <source>
        <dbReference type="ARBA" id="ARBA00023242"/>
    </source>
</evidence>
<comment type="caution">
    <text evidence="7">The sequence shown here is derived from an EMBL/GenBank/DDBJ whole genome shotgun (WGS) entry which is preliminary data.</text>
</comment>
<evidence type="ECO:0000256" key="1">
    <source>
        <dbReference type="ARBA" id="ARBA00004123"/>
    </source>
</evidence>
<evidence type="ECO:0000313" key="7">
    <source>
        <dbReference type="EMBL" id="KOS14291.1"/>
    </source>
</evidence>
<dbReference type="PANTHER" id="PTHR21664:SF1">
    <property type="entry name" value="NUDC DOMAIN-CONTAINING PROTEIN 1"/>
    <property type="match status" value="1"/>
</dbReference>
<dbReference type="OrthoDB" id="428655at2759"/>
<dbReference type="GO" id="GO:0005737">
    <property type="term" value="C:cytoplasm"/>
    <property type="evidence" value="ECO:0007669"/>
    <property type="project" value="UniProtKB-SubCell"/>
</dbReference>
<organism evidence="7 8">
    <name type="scientific">Malassezia pachydermatis</name>
    <dbReference type="NCBI Taxonomy" id="77020"/>
    <lineage>
        <taxon>Eukaryota</taxon>
        <taxon>Fungi</taxon>
        <taxon>Dikarya</taxon>
        <taxon>Basidiomycota</taxon>
        <taxon>Ustilaginomycotina</taxon>
        <taxon>Malasseziomycetes</taxon>
        <taxon>Malasseziales</taxon>
        <taxon>Malasseziaceae</taxon>
        <taxon>Malassezia</taxon>
    </lineage>
</organism>
<keyword evidence="8" id="KW-1185">Reference proteome</keyword>
<evidence type="ECO:0000313" key="8">
    <source>
        <dbReference type="Proteomes" id="UP000037751"/>
    </source>
</evidence>
<dbReference type="Gene3D" id="2.60.40.790">
    <property type="match status" value="1"/>
</dbReference>
<dbReference type="Pfam" id="PF04969">
    <property type="entry name" value="CS"/>
    <property type="match status" value="1"/>
</dbReference>
<evidence type="ECO:0000256" key="3">
    <source>
        <dbReference type="ARBA" id="ARBA00018915"/>
    </source>
</evidence>
<evidence type="ECO:0000256" key="4">
    <source>
        <dbReference type="ARBA" id="ARBA00022490"/>
    </source>
</evidence>